<gene>
    <name evidence="10" type="ORF">LUZ63_012245</name>
</gene>
<dbReference type="PANTHER" id="PTHR24186:SF54">
    <property type="entry name" value="PGG DOMAIN-CONTAINING PROTEIN"/>
    <property type="match status" value="1"/>
</dbReference>
<dbReference type="InterPro" id="IPR036770">
    <property type="entry name" value="Ankyrin_rpt-contain_sf"/>
</dbReference>
<feature type="domain" description="PGG" evidence="9">
    <location>
        <begin position="450"/>
        <end position="556"/>
    </location>
</feature>
<keyword evidence="6 8" id="KW-0472">Membrane</keyword>
<evidence type="ECO:0000256" key="3">
    <source>
        <dbReference type="ARBA" id="ARBA00022737"/>
    </source>
</evidence>
<feature type="compositionally biased region" description="Polar residues" evidence="7">
    <location>
        <begin position="16"/>
        <end position="26"/>
    </location>
</feature>
<dbReference type="AlphaFoldDB" id="A0A9Q0HRB8"/>
<dbReference type="SUPFAM" id="SSF48403">
    <property type="entry name" value="Ankyrin repeat"/>
    <property type="match status" value="1"/>
</dbReference>
<dbReference type="Proteomes" id="UP001151287">
    <property type="component" value="Unassembled WGS sequence"/>
</dbReference>
<evidence type="ECO:0000256" key="5">
    <source>
        <dbReference type="ARBA" id="ARBA00023043"/>
    </source>
</evidence>
<keyword evidence="11" id="KW-1185">Reference proteome</keyword>
<feature type="transmembrane region" description="Helical" evidence="8">
    <location>
        <begin position="458"/>
        <end position="478"/>
    </location>
</feature>
<evidence type="ECO:0000313" key="10">
    <source>
        <dbReference type="EMBL" id="KAJ1695547.1"/>
    </source>
</evidence>
<dbReference type="InterPro" id="IPR002110">
    <property type="entry name" value="Ankyrin_rpt"/>
</dbReference>
<name>A0A9Q0HRB8_9POAL</name>
<reference evidence="10" key="1">
    <citation type="journal article" date="2022" name="Cell">
        <title>Repeat-based holocentromeres influence genome architecture and karyotype evolution.</title>
        <authorList>
            <person name="Hofstatter P.G."/>
            <person name="Thangavel G."/>
            <person name="Lux T."/>
            <person name="Neumann P."/>
            <person name="Vondrak T."/>
            <person name="Novak P."/>
            <person name="Zhang M."/>
            <person name="Costa L."/>
            <person name="Castellani M."/>
            <person name="Scott A."/>
            <person name="Toegelov H."/>
            <person name="Fuchs J."/>
            <person name="Mata-Sucre Y."/>
            <person name="Dias Y."/>
            <person name="Vanzela A.L.L."/>
            <person name="Huettel B."/>
            <person name="Almeida C.C.S."/>
            <person name="Simkova H."/>
            <person name="Souza G."/>
            <person name="Pedrosa-Harand A."/>
            <person name="Macas J."/>
            <person name="Mayer K.F.X."/>
            <person name="Houben A."/>
            <person name="Marques A."/>
        </authorList>
    </citation>
    <scope>NUCLEOTIDE SEQUENCE</scope>
    <source>
        <strain evidence="10">RhyBre1mFocal</strain>
    </source>
</reference>
<dbReference type="PANTHER" id="PTHR24186">
    <property type="entry name" value="PROTEIN PHOSPHATASE 1 REGULATORY SUBUNIT"/>
    <property type="match status" value="1"/>
</dbReference>
<dbReference type="Gene3D" id="1.25.40.20">
    <property type="entry name" value="Ankyrin repeat-containing domain"/>
    <property type="match status" value="2"/>
</dbReference>
<evidence type="ECO:0000256" key="1">
    <source>
        <dbReference type="ARBA" id="ARBA00004141"/>
    </source>
</evidence>
<sequence length="607" mass="66134">MAARVNSLKKTKKSANRSNQASNLMNASQTDQLMDRQFLEACCKGKVGLCKLLVTENTNVLFSVTPHGNNCLHIAAMLGYEEFAKEAWSASPSLFSSINKDGETPLIAALMAANVLLASDMLTAASKLLGPHIGGGKPLNEMLLKVDVRGDNALHHALRNGFEDLALWLLNIEPGLSEQVNKIAESPMHMAARKGYSKVVERLLEIPNSQDSGPGKYSALHTAAAAGHTGIIEKLLKGRPKLAHHIGEDELTPLNYAVSKNSLEIVKIILGHDPNLAYVKSGEPGETPFLVAALRGFVPIAKEILRTCPDSAYITDAESQNALHFAAINFEKLQFVDFILSTPQLHRLINQHDADGNLPLHSAAISCNSQILRSLLNHEGQDYTARTAIGNDAVDTVMAAENDFMKTLKWNESFTLVSSVVPSVWRDSAGDEAKYMIKHKAIEEVKSLTKRYISNTSLVAALLATITFAAAFTLPGGFSSDPSDAGVPIFARKAAFQSFLISDTIAMCSSLTVVFLCILATWEDLDYLLHYRKITKALMWSAYATTTVAFGTGLFTVMAPKSLWIAVLILLLSCLLPFLSKIIGDWPKIMVRLRVGHHFRSDLVPSI</sequence>
<dbReference type="EMBL" id="JAMQYH010000003">
    <property type="protein sequence ID" value="KAJ1695547.1"/>
    <property type="molecule type" value="Genomic_DNA"/>
</dbReference>
<evidence type="ECO:0000256" key="4">
    <source>
        <dbReference type="ARBA" id="ARBA00022989"/>
    </source>
</evidence>
<accession>A0A9Q0HRB8</accession>
<dbReference type="GO" id="GO:0005886">
    <property type="term" value="C:plasma membrane"/>
    <property type="evidence" value="ECO:0007669"/>
    <property type="project" value="TreeGrafter"/>
</dbReference>
<evidence type="ECO:0000256" key="6">
    <source>
        <dbReference type="ARBA" id="ARBA00023136"/>
    </source>
</evidence>
<evidence type="ECO:0000256" key="7">
    <source>
        <dbReference type="SAM" id="MobiDB-lite"/>
    </source>
</evidence>
<dbReference type="SMART" id="SM00248">
    <property type="entry name" value="ANK"/>
    <property type="match status" value="9"/>
</dbReference>
<dbReference type="Pfam" id="PF12796">
    <property type="entry name" value="Ank_2"/>
    <property type="match status" value="2"/>
</dbReference>
<protein>
    <recommendedName>
        <fullName evidence="9">PGG domain-containing protein</fullName>
    </recommendedName>
</protein>
<proteinExistence type="predicted"/>
<evidence type="ECO:0000313" key="11">
    <source>
        <dbReference type="Proteomes" id="UP001151287"/>
    </source>
</evidence>
<feature type="transmembrane region" description="Helical" evidence="8">
    <location>
        <begin position="498"/>
        <end position="522"/>
    </location>
</feature>
<evidence type="ECO:0000256" key="8">
    <source>
        <dbReference type="SAM" id="Phobius"/>
    </source>
</evidence>
<keyword evidence="2 8" id="KW-0812">Transmembrane</keyword>
<comment type="subcellular location">
    <subcellularLocation>
        <location evidence="1">Membrane</location>
        <topology evidence="1">Multi-pass membrane protein</topology>
    </subcellularLocation>
</comment>
<dbReference type="OrthoDB" id="944730at2759"/>
<keyword evidence="4 8" id="KW-1133">Transmembrane helix</keyword>
<feature type="region of interest" description="Disordered" evidence="7">
    <location>
        <begin position="1"/>
        <end position="26"/>
    </location>
</feature>
<organism evidence="10 11">
    <name type="scientific">Rhynchospora breviuscula</name>
    <dbReference type="NCBI Taxonomy" id="2022672"/>
    <lineage>
        <taxon>Eukaryota</taxon>
        <taxon>Viridiplantae</taxon>
        <taxon>Streptophyta</taxon>
        <taxon>Embryophyta</taxon>
        <taxon>Tracheophyta</taxon>
        <taxon>Spermatophyta</taxon>
        <taxon>Magnoliopsida</taxon>
        <taxon>Liliopsida</taxon>
        <taxon>Poales</taxon>
        <taxon>Cyperaceae</taxon>
        <taxon>Cyperoideae</taxon>
        <taxon>Rhynchosporeae</taxon>
        <taxon>Rhynchospora</taxon>
    </lineage>
</organism>
<feature type="transmembrane region" description="Helical" evidence="8">
    <location>
        <begin position="534"/>
        <end position="557"/>
    </location>
</feature>
<dbReference type="Pfam" id="PF13962">
    <property type="entry name" value="PGG"/>
    <property type="match status" value="1"/>
</dbReference>
<feature type="transmembrane region" description="Helical" evidence="8">
    <location>
        <begin position="563"/>
        <end position="584"/>
    </location>
</feature>
<comment type="caution">
    <text evidence="10">The sequence shown here is derived from an EMBL/GenBank/DDBJ whole genome shotgun (WGS) entry which is preliminary data.</text>
</comment>
<dbReference type="InterPro" id="IPR026961">
    <property type="entry name" value="PGG_dom"/>
</dbReference>
<keyword evidence="3" id="KW-0677">Repeat</keyword>
<evidence type="ECO:0000259" key="9">
    <source>
        <dbReference type="Pfam" id="PF13962"/>
    </source>
</evidence>
<evidence type="ECO:0000256" key="2">
    <source>
        <dbReference type="ARBA" id="ARBA00022692"/>
    </source>
</evidence>
<keyword evidence="5" id="KW-0040">ANK repeat</keyword>